<dbReference type="PANTHER" id="PTHR34383">
    <property type="entry name" value="POLYPHOSPHATE:AMP PHOSPHOTRANSFERASE-RELATED"/>
    <property type="match status" value="1"/>
</dbReference>
<dbReference type="PIRSF" id="PIRSF028756">
    <property type="entry name" value="PPK2_prd"/>
    <property type="match status" value="1"/>
</dbReference>
<dbReference type="InterPro" id="IPR016898">
    <property type="entry name" value="Polyphosphate_phosphotransfera"/>
</dbReference>
<dbReference type="Pfam" id="PF03976">
    <property type="entry name" value="PPK2"/>
    <property type="match status" value="1"/>
</dbReference>
<dbReference type="PANTHER" id="PTHR34383:SF3">
    <property type="entry name" value="POLYPHOSPHATE:AMP PHOSPHOTRANSFERASE"/>
    <property type="match status" value="1"/>
</dbReference>
<name>A0A239THA3_9STAP</name>
<dbReference type="SUPFAM" id="SSF52540">
    <property type="entry name" value="P-loop containing nucleoside triphosphate hydrolases"/>
    <property type="match status" value="1"/>
</dbReference>
<protein>
    <submittedName>
        <fullName evidence="4">PPK2 family polyphosphate--nucleotide phosphotransferase</fullName>
    </submittedName>
</protein>
<feature type="domain" description="Polyphosphate kinase-2-related" evidence="3">
    <location>
        <begin position="65"/>
        <end position="290"/>
    </location>
</feature>
<keyword evidence="2" id="KW-0418">Kinase</keyword>
<evidence type="ECO:0000256" key="2">
    <source>
        <dbReference type="ARBA" id="ARBA00022777"/>
    </source>
</evidence>
<evidence type="ECO:0000256" key="1">
    <source>
        <dbReference type="ARBA" id="ARBA00022679"/>
    </source>
</evidence>
<dbReference type="InterPro" id="IPR027417">
    <property type="entry name" value="P-loop_NTPase"/>
</dbReference>
<dbReference type="Gene3D" id="3.40.50.300">
    <property type="entry name" value="P-loop containing nucleotide triphosphate hydrolases"/>
    <property type="match status" value="1"/>
</dbReference>
<comment type="caution">
    <text evidence="4">The sequence shown here is derived from an EMBL/GenBank/DDBJ whole genome shotgun (WGS) entry which is preliminary data.</text>
</comment>
<accession>A0A239THA3</accession>
<evidence type="ECO:0000313" key="5">
    <source>
        <dbReference type="Proteomes" id="UP000321736"/>
    </source>
</evidence>
<proteinExistence type="predicted"/>
<evidence type="ECO:0000259" key="3">
    <source>
        <dbReference type="Pfam" id="PF03976"/>
    </source>
</evidence>
<dbReference type="GO" id="GO:0008976">
    <property type="term" value="F:polyphosphate kinase activity"/>
    <property type="evidence" value="ECO:0007669"/>
    <property type="project" value="InterPro"/>
</dbReference>
<organism evidence="4 5">
    <name type="scientific">Staphylococcus piscifermentans</name>
    <dbReference type="NCBI Taxonomy" id="70258"/>
    <lineage>
        <taxon>Bacteria</taxon>
        <taxon>Bacillati</taxon>
        <taxon>Bacillota</taxon>
        <taxon>Bacilli</taxon>
        <taxon>Bacillales</taxon>
        <taxon>Staphylococcaceae</taxon>
        <taxon>Staphylococcus</taxon>
    </lineage>
</organism>
<reference evidence="4 5" key="1">
    <citation type="submission" date="2019-07" db="EMBL/GenBank/DDBJ databases">
        <title>Whole genome shotgun sequence of Staphylococcus piscifermentans NBRC 109625.</title>
        <authorList>
            <person name="Hosoyama A."/>
            <person name="Uohara A."/>
            <person name="Ohji S."/>
            <person name="Ichikawa N."/>
        </authorList>
    </citation>
    <scope>NUCLEOTIDE SEQUENCE [LARGE SCALE GENOMIC DNA]</scope>
    <source>
        <strain evidence="4 5">NBRC 109625</strain>
    </source>
</reference>
<dbReference type="RefSeq" id="WP_095102952.1">
    <property type="nucleotide sequence ID" value="NZ_BKAR01000033.1"/>
</dbReference>
<dbReference type="AlphaFoldDB" id="A0A239THA3"/>
<dbReference type="OrthoDB" id="9775224at2"/>
<dbReference type="NCBIfam" id="TIGR03709">
    <property type="entry name" value="PPK2_rel_1"/>
    <property type="match status" value="1"/>
</dbReference>
<sequence>MFKKSPEWNLIIKYLARDKRGRYILDININDYKVPVQKEFKFKDYPHQVSTQENETELRDEVIPELVDLLQDLHLKLFAEEKDGIMVVLQAMDAAGKDEAISYIFSNLNAQGLKTTSFGQPSEEEEKHDYLWRLHRGKPERGEISLLNRSYYEDVIVTRVHDLLGEEHKDQIKDDTDLWKLRYRQINDHERYLEENGFHTIKFFFNMSKDAQRDRLLERMKDPKKNWEFSFNDVKERQHWDDYQEIFQDMINETSTSWAPWYVLPADNPWYARAVITKVMIEALEKINPQFPEFTAEEKAELDKYIEQLENE</sequence>
<keyword evidence="1 4" id="KW-0808">Transferase</keyword>
<dbReference type="InterPro" id="IPR022300">
    <property type="entry name" value="PPK2-rel_1"/>
</dbReference>
<keyword evidence="5" id="KW-1185">Reference proteome</keyword>
<dbReference type="EMBL" id="BKAR01000033">
    <property type="protein sequence ID" value="GEP85543.1"/>
    <property type="molecule type" value="Genomic_DNA"/>
</dbReference>
<evidence type="ECO:0000313" key="4">
    <source>
        <dbReference type="EMBL" id="GEP85543.1"/>
    </source>
</evidence>
<dbReference type="Proteomes" id="UP000321736">
    <property type="component" value="Unassembled WGS sequence"/>
</dbReference>
<gene>
    <name evidence="4" type="ORF">SPI02_21280</name>
</gene>
<dbReference type="InterPro" id="IPR022488">
    <property type="entry name" value="PPK2-related"/>
</dbReference>
<dbReference type="GO" id="GO:0006797">
    <property type="term" value="P:polyphosphate metabolic process"/>
    <property type="evidence" value="ECO:0007669"/>
    <property type="project" value="InterPro"/>
</dbReference>